<evidence type="ECO:0000259" key="5">
    <source>
        <dbReference type="Pfam" id="PF00080"/>
    </source>
</evidence>
<protein>
    <recommendedName>
        <fullName evidence="3">Superoxide dismutase [Cu-Zn]</fullName>
        <ecNumber evidence="3">1.15.1.1</ecNumber>
    </recommendedName>
</protein>
<keyword evidence="3" id="KW-0862">Zinc</keyword>
<comment type="catalytic activity">
    <reaction evidence="3">
        <text>2 superoxide + 2 H(+) = H2O2 + O2</text>
        <dbReference type="Rhea" id="RHEA:20696"/>
        <dbReference type="ChEBI" id="CHEBI:15378"/>
        <dbReference type="ChEBI" id="CHEBI:15379"/>
        <dbReference type="ChEBI" id="CHEBI:16240"/>
        <dbReference type="ChEBI" id="CHEBI:18421"/>
        <dbReference type="EC" id="1.15.1.1"/>
    </reaction>
</comment>
<gene>
    <name evidence="6" type="ORF">HZF24_16155</name>
</gene>
<proteinExistence type="inferred from homology"/>
<accession>A0A974GXK1</accession>
<evidence type="ECO:0000256" key="2">
    <source>
        <dbReference type="ARBA" id="ARBA00024900"/>
    </source>
</evidence>
<dbReference type="AlphaFoldDB" id="A0A974GXK1"/>
<dbReference type="SUPFAM" id="SSF49329">
    <property type="entry name" value="Cu,Zn superoxide dismutase-like"/>
    <property type="match status" value="1"/>
</dbReference>
<feature type="region of interest" description="Disordered" evidence="4">
    <location>
        <begin position="94"/>
        <end position="115"/>
    </location>
</feature>
<comment type="caution">
    <text evidence="6">The sequence shown here is derived from an EMBL/GenBank/DDBJ whole genome shotgun (WGS) entry which is preliminary data.</text>
</comment>
<feature type="domain" description="Superoxide dismutase copper/zinc binding" evidence="5">
    <location>
        <begin position="39"/>
        <end position="171"/>
    </location>
</feature>
<dbReference type="EMBL" id="JACBNQ010000026">
    <property type="protein sequence ID" value="NYB75682.1"/>
    <property type="molecule type" value="Genomic_DNA"/>
</dbReference>
<evidence type="ECO:0000256" key="4">
    <source>
        <dbReference type="SAM" id="MobiDB-lite"/>
    </source>
</evidence>
<dbReference type="GO" id="GO:0005507">
    <property type="term" value="F:copper ion binding"/>
    <property type="evidence" value="ECO:0007669"/>
    <property type="project" value="InterPro"/>
</dbReference>
<comment type="cofactor">
    <cofactor evidence="3">
        <name>Cu cation</name>
        <dbReference type="ChEBI" id="CHEBI:23378"/>
    </cofactor>
    <text evidence="3">Binds 1 copper ion per subunit.</text>
</comment>
<dbReference type="InterPro" id="IPR024134">
    <property type="entry name" value="SOD_Cu/Zn_/chaperone"/>
</dbReference>
<dbReference type="GO" id="GO:0004784">
    <property type="term" value="F:superoxide dismutase activity"/>
    <property type="evidence" value="ECO:0007669"/>
    <property type="project" value="UniProtKB-EC"/>
</dbReference>
<dbReference type="Pfam" id="PF00080">
    <property type="entry name" value="Sod_Cu"/>
    <property type="match status" value="1"/>
</dbReference>
<sequence>MYNNYKCNFLKNDIMADSINKQRRAATFISGGPLAPGIEGIVVFTDVPGGTEVSVEVYGLPPYSPATNGNSPIGPLGFHIHENGTCDAGNPEEPFTAAGEHWNPDNQPHGNHAGDFPNLFSNDGYSRVVFFTDRFSVSDIIGKSIIIHQNPDDSRTQPSGNSGKRLACGVIREIVLQ</sequence>
<dbReference type="CDD" id="cd00305">
    <property type="entry name" value="Cu-Zn_Superoxide_Dismutase"/>
    <property type="match status" value="1"/>
</dbReference>
<dbReference type="PROSITE" id="PS00332">
    <property type="entry name" value="SOD_CU_ZN_2"/>
    <property type="match status" value="1"/>
</dbReference>
<organism evidence="6 7">
    <name type="scientific">Sedimentibacter hydroxybenzoicus DSM 7310</name>
    <dbReference type="NCBI Taxonomy" id="1123245"/>
    <lineage>
        <taxon>Bacteria</taxon>
        <taxon>Bacillati</taxon>
        <taxon>Bacillota</taxon>
        <taxon>Tissierellia</taxon>
        <taxon>Sedimentibacter</taxon>
    </lineage>
</organism>
<dbReference type="InterPro" id="IPR018152">
    <property type="entry name" value="SOD_Cu/Zn_BS"/>
</dbReference>
<dbReference type="Gene3D" id="2.60.40.200">
    <property type="entry name" value="Superoxide dismutase, copper/zinc binding domain"/>
    <property type="match status" value="1"/>
</dbReference>
<evidence type="ECO:0000313" key="7">
    <source>
        <dbReference type="Proteomes" id="UP000611629"/>
    </source>
</evidence>
<dbReference type="EC" id="1.15.1.1" evidence="3"/>
<dbReference type="PANTHER" id="PTHR10003">
    <property type="entry name" value="SUPEROXIDE DISMUTASE CU-ZN -RELATED"/>
    <property type="match status" value="1"/>
</dbReference>
<comment type="similarity">
    <text evidence="1 3">Belongs to the Cu-Zn superoxide dismutase family.</text>
</comment>
<keyword evidence="7" id="KW-1185">Reference proteome</keyword>
<dbReference type="InterPro" id="IPR001424">
    <property type="entry name" value="SOD_Cu_Zn_dom"/>
</dbReference>
<keyword evidence="3" id="KW-0479">Metal-binding</keyword>
<keyword evidence="3" id="KW-0186">Copper</keyword>
<evidence type="ECO:0000256" key="3">
    <source>
        <dbReference type="RuleBase" id="RU000393"/>
    </source>
</evidence>
<name>A0A974GXK1_SEDHY</name>
<reference evidence="6" key="1">
    <citation type="submission" date="2020-07" db="EMBL/GenBank/DDBJ databases">
        <title>Genomic analysis of a strain of Sedimentibacter Hydroxybenzoicus DSM7310.</title>
        <authorList>
            <person name="Ma S."/>
        </authorList>
    </citation>
    <scope>NUCLEOTIDE SEQUENCE</scope>
    <source>
        <strain evidence="6">DSM 7310</strain>
    </source>
</reference>
<comment type="function">
    <text evidence="2">Destroys radicals which are normally produced within the cells and which are toxic to biological systems. May play a role in favoring mycobacterial survival in phagocytes.</text>
</comment>
<dbReference type="Proteomes" id="UP000611629">
    <property type="component" value="Unassembled WGS sequence"/>
</dbReference>
<evidence type="ECO:0000256" key="1">
    <source>
        <dbReference type="ARBA" id="ARBA00010457"/>
    </source>
</evidence>
<dbReference type="InterPro" id="IPR036423">
    <property type="entry name" value="SOD-like_Cu/Zn_dom_sf"/>
</dbReference>
<keyword evidence="3" id="KW-0560">Oxidoreductase</keyword>
<evidence type="ECO:0000313" key="6">
    <source>
        <dbReference type="EMBL" id="NYB75682.1"/>
    </source>
</evidence>
<comment type="cofactor">
    <cofactor evidence="3">
        <name>Zn(2+)</name>
        <dbReference type="ChEBI" id="CHEBI:29105"/>
    </cofactor>
    <text evidence="3">Binds 1 zinc ion per subunit.</text>
</comment>